<comment type="similarity">
    <text evidence="1">Belongs to the cytochrome P450 family.</text>
</comment>
<dbReference type="SUPFAM" id="SSF48264">
    <property type="entry name" value="Cytochrome P450"/>
    <property type="match status" value="1"/>
</dbReference>
<dbReference type="InterPro" id="IPR036396">
    <property type="entry name" value="Cyt_P450_sf"/>
</dbReference>
<proteinExistence type="inferred from homology"/>
<evidence type="ECO:0000256" key="1">
    <source>
        <dbReference type="ARBA" id="ARBA00010617"/>
    </source>
</evidence>
<dbReference type="InterPro" id="IPR001128">
    <property type="entry name" value="Cyt_P450"/>
</dbReference>
<gene>
    <name evidence="2" type="ORF">ACFPEL_06595</name>
</gene>
<dbReference type="PANTHER" id="PTHR46696:SF4">
    <property type="entry name" value="BIOTIN BIOSYNTHESIS CYTOCHROME P450"/>
    <property type="match status" value="1"/>
</dbReference>
<dbReference type="EMBL" id="JBHSIM010000013">
    <property type="protein sequence ID" value="MFC4832074.1"/>
    <property type="molecule type" value="Genomic_DNA"/>
</dbReference>
<keyword evidence="3" id="KW-1185">Reference proteome</keyword>
<dbReference type="PRINTS" id="PR00359">
    <property type="entry name" value="BP450"/>
</dbReference>
<dbReference type="Gene3D" id="1.10.630.10">
    <property type="entry name" value="Cytochrome P450"/>
    <property type="match status" value="1"/>
</dbReference>
<evidence type="ECO:0000313" key="3">
    <source>
        <dbReference type="Proteomes" id="UP001595909"/>
    </source>
</evidence>
<dbReference type="RefSeq" id="WP_274189799.1">
    <property type="nucleotide sequence ID" value="NZ_BAABHN010000013.1"/>
</dbReference>
<dbReference type="InterPro" id="IPR002397">
    <property type="entry name" value="Cyt_P450_B"/>
</dbReference>
<comment type="caution">
    <text evidence="2">The sequence shown here is derived from an EMBL/GenBank/DDBJ whole genome shotgun (WGS) entry which is preliminary data.</text>
</comment>
<dbReference type="PANTHER" id="PTHR46696">
    <property type="entry name" value="P450, PUTATIVE (EUROFUNG)-RELATED"/>
    <property type="match status" value="1"/>
</dbReference>
<name>A0ABV9RET9_9PSEU</name>
<protein>
    <submittedName>
        <fullName evidence="2">Cytochrome P450</fullName>
    </submittedName>
</protein>
<accession>A0ABV9RET9</accession>
<reference evidence="3" key="1">
    <citation type="journal article" date="2019" name="Int. J. Syst. Evol. Microbiol.">
        <title>The Global Catalogue of Microorganisms (GCM) 10K type strain sequencing project: providing services to taxonomists for standard genome sequencing and annotation.</title>
        <authorList>
            <consortium name="The Broad Institute Genomics Platform"/>
            <consortium name="The Broad Institute Genome Sequencing Center for Infectious Disease"/>
            <person name="Wu L."/>
            <person name="Ma J."/>
        </authorList>
    </citation>
    <scope>NUCLEOTIDE SEQUENCE [LARGE SCALE GENOMIC DNA]</scope>
    <source>
        <strain evidence="3">CCUG 50347</strain>
    </source>
</reference>
<evidence type="ECO:0000313" key="2">
    <source>
        <dbReference type="EMBL" id="MFC4832074.1"/>
    </source>
</evidence>
<dbReference type="Pfam" id="PF00067">
    <property type="entry name" value="p450"/>
    <property type="match status" value="1"/>
</dbReference>
<dbReference type="Proteomes" id="UP001595909">
    <property type="component" value="Unassembled WGS sequence"/>
</dbReference>
<organism evidence="2 3">
    <name type="scientific">Actinomycetospora chibensis</name>
    <dbReference type="NCBI Taxonomy" id="663606"/>
    <lineage>
        <taxon>Bacteria</taxon>
        <taxon>Bacillati</taxon>
        <taxon>Actinomycetota</taxon>
        <taxon>Actinomycetes</taxon>
        <taxon>Pseudonocardiales</taxon>
        <taxon>Pseudonocardiaceae</taxon>
        <taxon>Actinomycetospora</taxon>
    </lineage>
</organism>
<dbReference type="CDD" id="cd11033">
    <property type="entry name" value="CYP142-like"/>
    <property type="match status" value="1"/>
</dbReference>
<sequence>MSLTTEHARPSYDPVSLSPLSFWAKSPAEREEDYAVLRRERPVSWHPPAEGSMMPPQEGGGFWAVTRHADIAAVSKDPETFCSGEGIQMEDVPLDILEAVSSFLATDAPRHTKLRKLVSSAFTPKRVKKIEDQIKDQARRLVDHLVETGDCDFVEHVSRRLPQWTIFEMVGVEDQETREIATHAADGMVSWADEDVRAGREPAELLTESLMQLINVALDLAEARRAEPRDDLMTNLVQAEVDGESLTDEEIAAFFCLLSIAGNDTTRNTISSTMRQLTLNPDQRAYLVEDYDARIGTAIDEFVRWATPVMTFRRTATRDTELQGQRIREGDWVVLFYASGNADTEVFDEPGRFDLSRTPNPHIGFGGGGPHYCMGNQLAKAQLRAIFHELLTRAPDIEADEPVYLAGNFMQAIKSMPCRLNLG</sequence>